<proteinExistence type="predicted"/>
<evidence type="ECO:0000313" key="2">
    <source>
        <dbReference type="Proteomes" id="UP000265520"/>
    </source>
</evidence>
<feature type="non-terminal residue" evidence="1">
    <location>
        <position position="1"/>
    </location>
</feature>
<dbReference type="EMBL" id="LXQA010327385">
    <property type="protein sequence ID" value="MCI44197.1"/>
    <property type="molecule type" value="Genomic_DNA"/>
</dbReference>
<reference evidence="1 2" key="1">
    <citation type="journal article" date="2018" name="Front. Plant Sci.">
        <title>Red Clover (Trifolium pratense) and Zigzag Clover (T. medium) - A Picture of Genomic Similarities and Differences.</title>
        <authorList>
            <person name="Dluhosova J."/>
            <person name="Istvanek J."/>
            <person name="Nedelnik J."/>
            <person name="Repkova J."/>
        </authorList>
    </citation>
    <scope>NUCLEOTIDE SEQUENCE [LARGE SCALE GENOMIC DNA]</scope>
    <source>
        <strain evidence="2">cv. 10/8</strain>
        <tissue evidence="1">Leaf</tissue>
    </source>
</reference>
<sequence>ATYAVNVYVITTDGVNEGSGNLTYVIQFQGSI</sequence>
<dbReference type="AlphaFoldDB" id="A0A392S727"/>
<comment type="caution">
    <text evidence="1">The sequence shown here is derived from an EMBL/GenBank/DDBJ whole genome shotgun (WGS) entry which is preliminary data.</text>
</comment>
<name>A0A392S727_9FABA</name>
<evidence type="ECO:0000313" key="1">
    <source>
        <dbReference type="EMBL" id="MCI44197.1"/>
    </source>
</evidence>
<organism evidence="1 2">
    <name type="scientific">Trifolium medium</name>
    <dbReference type="NCBI Taxonomy" id="97028"/>
    <lineage>
        <taxon>Eukaryota</taxon>
        <taxon>Viridiplantae</taxon>
        <taxon>Streptophyta</taxon>
        <taxon>Embryophyta</taxon>
        <taxon>Tracheophyta</taxon>
        <taxon>Spermatophyta</taxon>
        <taxon>Magnoliopsida</taxon>
        <taxon>eudicotyledons</taxon>
        <taxon>Gunneridae</taxon>
        <taxon>Pentapetalae</taxon>
        <taxon>rosids</taxon>
        <taxon>fabids</taxon>
        <taxon>Fabales</taxon>
        <taxon>Fabaceae</taxon>
        <taxon>Papilionoideae</taxon>
        <taxon>50 kb inversion clade</taxon>
        <taxon>NPAAA clade</taxon>
        <taxon>Hologalegina</taxon>
        <taxon>IRL clade</taxon>
        <taxon>Trifolieae</taxon>
        <taxon>Trifolium</taxon>
    </lineage>
</organism>
<protein>
    <submittedName>
        <fullName evidence="1">Uncharacterized protein</fullName>
    </submittedName>
</protein>
<accession>A0A392S727</accession>
<keyword evidence="2" id="KW-1185">Reference proteome</keyword>
<dbReference type="Proteomes" id="UP000265520">
    <property type="component" value="Unassembled WGS sequence"/>
</dbReference>